<evidence type="ECO:0000313" key="3">
    <source>
        <dbReference type="Proteomes" id="UP001301958"/>
    </source>
</evidence>
<reference evidence="2" key="2">
    <citation type="submission" date="2023-05" db="EMBL/GenBank/DDBJ databases">
        <authorList>
            <consortium name="Lawrence Berkeley National Laboratory"/>
            <person name="Steindorff A."/>
            <person name="Hensen N."/>
            <person name="Bonometti L."/>
            <person name="Westerberg I."/>
            <person name="Brannstrom I.O."/>
            <person name="Guillou S."/>
            <person name="Cros-Aarteil S."/>
            <person name="Calhoun S."/>
            <person name="Haridas S."/>
            <person name="Kuo A."/>
            <person name="Mondo S."/>
            <person name="Pangilinan J."/>
            <person name="Riley R."/>
            <person name="Labutti K."/>
            <person name="Andreopoulos B."/>
            <person name="Lipzen A."/>
            <person name="Chen C."/>
            <person name="Yanf M."/>
            <person name="Daum C."/>
            <person name="Ng V."/>
            <person name="Clum A."/>
            <person name="Ohm R."/>
            <person name="Martin F."/>
            <person name="Silar P."/>
            <person name="Natvig D."/>
            <person name="Lalanne C."/>
            <person name="Gautier V."/>
            <person name="Ament-Velasquez S.L."/>
            <person name="Kruys A."/>
            <person name="Hutchinson M.I."/>
            <person name="Powell A.J."/>
            <person name="Barry K."/>
            <person name="Miller A.N."/>
            <person name="Grigoriev I.V."/>
            <person name="Debuchy R."/>
            <person name="Gladieux P."/>
            <person name="Thoren M.H."/>
            <person name="Johannesson H."/>
        </authorList>
    </citation>
    <scope>NUCLEOTIDE SEQUENCE</scope>
    <source>
        <strain evidence="2">CBS 990.96</strain>
    </source>
</reference>
<keyword evidence="3" id="KW-1185">Reference proteome</keyword>
<sequence>MADPLHGPFGHRHQEVIVAANFIATKGPQFHEAFGVPTILNQSTMQYEPPEIYDLKETLECSQTKARKYLDFAQNLQECTWEHVHAELNKARKKAEESERRGRSGFKKLWRVTGATSSVLSPGLAALPDSLCVLHGGLAVVFSLARHSEMNRIKILSVFDSVPNIIEEAKNKSEKFPPSEKNPKTIQLDESIKELQLTLLRVLPDLINRLIPGTWRNAWRSPFVGWTIDKLLDEVKHRADSVRVRAEALMDDIVVGNYEANMEIKAQLKDLRRQNDLMHMSIKAANSQTDFLHFLLEQFASPLAGMFQGRGLPNVANMGTALPGFIPSDLLVFMDVNHTQARHDSRIVLSRSSSFEPHDMDKASQMASAPEVKGLLGSPGAGVVAVDGHLDITQIGKITPLSFACAMSAQALKIRTQVTPSEDPPYSPTSPLSDAGQGRCIVLEYYCSLHMADNDNLYGPKGLVRCLTTQLILSMVENEYVFHEEPVHLPHLGDTEDADELLSCGDLNAICNLFIGLLQLIPHGVSVYGIVDGWSVYERNEAFKADYRAVLDMFRDATSPEKFDAGACFKLLLTSPTMSRQLGEFLLPGQRVSLRRDRAGVGSWSGVGRKRGMGRAATMPEVGVGYSSSHSSSGSVGDGHSRRSSS</sequence>
<dbReference type="AlphaFoldDB" id="A0AAN7GVE5"/>
<feature type="region of interest" description="Disordered" evidence="1">
    <location>
        <begin position="621"/>
        <end position="646"/>
    </location>
</feature>
<dbReference type="PANTHER" id="PTHR40619:SF3">
    <property type="entry name" value="FUNGAL STAND N-TERMINAL GOODBYE DOMAIN-CONTAINING PROTEIN"/>
    <property type="match status" value="1"/>
</dbReference>
<evidence type="ECO:0000256" key="1">
    <source>
        <dbReference type="SAM" id="MobiDB-lite"/>
    </source>
</evidence>
<accession>A0AAN7GVE5</accession>
<dbReference type="Proteomes" id="UP001301958">
    <property type="component" value="Unassembled WGS sequence"/>
</dbReference>
<reference evidence="2" key="1">
    <citation type="journal article" date="2023" name="Mol. Phylogenet. Evol.">
        <title>Genome-scale phylogeny and comparative genomics of the fungal order Sordariales.</title>
        <authorList>
            <person name="Hensen N."/>
            <person name="Bonometti L."/>
            <person name="Westerberg I."/>
            <person name="Brannstrom I.O."/>
            <person name="Guillou S."/>
            <person name="Cros-Aarteil S."/>
            <person name="Calhoun S."/>
            <person name="Haridas S."/>
            <person name="Kuo A."/>
            <person name="Mondo S."/>
            <person name="Pangilinan J."/>
            <person name="Riley R."/>
            <person name="LaButti K."/>
            <person name="Andreopoulos B."/>
            <person name="Lipzen A."/>
            <person name="Chen C."/>
            <person name="Yan M."/>
            <person name="Daum C."/>
            <person name="Ng V."/>
            <person name="Clum A."/>
            <person name="Steindorff A."/>
            <person name="Ohm R.A."/>
            <person name="Martin F."/>
            <person name="Silar P."/>
            <person name="Natvig D.O."/>
            <person name="Lalanne C."/>
            <person name="Gautier V."/>
            <person name="Ament-Velasquez S.L."/>
            <person name="Kruys A."/>
            <person name="Hutchinson M.I."/>
            <person name="Powell A.J."/>
            <person name="Barry K."/>
            <person name="Miller A.N."/>
            <person name="Grigoriev I.V."/>
            <person name="Debuchy R."/>
            <person name="Gladieux P."/>
            <person name="Hiltunen Thoren M."/>
            <person name="Johannesson H."/>
        </authorList>
    </citation>
    <scope>NUCLEOTIDE SEQUENCE</scope>
    <source>
        <strain evidence="2">CBS 990.96</strain>
    </source>
</reference>
<dbReference type="EMBL" id="MU865373">
    <property type="protein sequence ID" value="KAK4225183.1"/>
    <property type="molecule type" value="Genomic_DNA"/>
</dbReference>
<name>A0AAN7GVE5_9PEZI</name>
<protein>
    <submittedName>
        <fullName evidence="2">Uncharacterized protein</fullName>
    </submittedName>
</protein>
<organism evidence="2 3">
    <name type="scientific">Podospora fimiseda</name>
    <dbReference type="NCBI Taxonomy" id="252190"/>
    <lineage>
        <taxon>Eukaryota</taxon>
        <taxon>Fungi</taxon>
        <taxon>Dikarya</taxon>
        <taxon>Ascomycota</taxon>
        <taxon>Pezizomycotina</taxon>
        <taxon>Sordariomycetes</taxon>
        <taxon>Sordariomycetidae</taxon>
        <taxon>Sordariales</taxon>
        <taxon>Podosporaceae</taxon>
        <taxon>Podospora</taxon>
    </lineage>
</organism>
<gene>
    <name evidence="2" type="ORF">QBC38DRAFT_270181</name>
</gene>
<feature type="compositionally biased region" description="Low complexity" evidence="1">
    <location>
        <begin position="623"/>
        <end position="635"/>
    </location>
</feature>
<evidence type="ECO:0000313" key="2">
    <source>
        <dbReference type="EMBL" id="KAK4225183.1"/>
    </source>
</evidence>
<dbReference type="PANTHER" id="PTHR40619">
    <property type="entry name" value="FUNGAL STAND N-TERMINAL GOODBYE DOMAIN-CONTAINING PROTEIN"/>
    <property type="match status" value="1"/>
</dbReference>
<comment type="caution">
    <text evidence="2">The sequence shown here is derived from an EMBL/GenBank/DDBJ whole genome shotgun (WGS) entry which is preliminary data.</text>
</comment>
<proteinExistence type="predicted"/>